<organism evidence="2">
    <name type="scientific">bioreactor metagenome</name>
    <dbReference type="NCBI Taxonomy" id="1076179"/>
    <lineage>
        <taxon>unclassified sequences</taxon>
        <taxon>metagenomes</taxon>
        <taxon>ecological metagenomes</taxon>
    </lineage>
</organism>
<gene>
    <name evidence="2" type="ORF">SDC9_57901</name>
</gene>
<dbReference type="CDD" id="cd00118">
    <property type="entry name" value="LysM"/>
    <property type="match status" value="1"/>
</dbReference>
<feature type="domain" description="LysM" evidence="1">
    <location>
        <begin position="159"/>
        <end position="206"/>
    </location>
</feature>
<evidence type="ECO:0000313" key="2">
    <source>
        <dbReference type="EMBL" id="MPM11555.1"/>
    </source>
</evidence>
<dbReference type="AlphaFoldDB" id="A0A644X5Z4"/>
<dbReference type="Gene3D" id="3.10.350.10">
    <property type="entry name" value="LysM domain"/>
    <property type="match status" value="1"/>
</dbReference>
<dbReference type="SUPFAM" id="SSF54106">
    <property type="entry name" value="LysM domain"/>
    <property type="match status" value="1"/>
</dbReference>
<comment type="caution">
    <text evidence="2">The sequence shown here is derived from an EMBL/GenBank/DDBJ whole genome shotgun (WGS) entry which is preliminary data.</text>
</comment>
<protein>
    <recommendedName>
        <fullName evidence="1">LysM domain-containing protein</fullName>
    </recommendedName>
</protein>
<dbReference type="PROSITE" id="PS51782">
    <property type="entry name" value="LYSM"/>
    <property type="match status" value="1"/>
</dbReference>
<reference evidence="2" key="1">
    <citation type="submission" date="2019-08" db="EMBL/GenBank/DDBJ databases">
        <authorList>
            <person name="Kucharzyk K."/>
            <person name="Murdoch R.W."/>
            <person name="Higgins S."/>
            <person name="Loffler F."/>
        </authorList>
    </citation>
    <scope>NUCLEOTIDE SEQUENCE</scope>
</reference>
<dbReference type="EMBL" id="VSSQ01001845">
    <property type="protein sequence ID" value="MPM11555.1"/>
    <property type="molecule type" value="Genomic_DNA"/>
</dbReference>
<accession>A0A644X5Z4</accession>
<dbReference type="Pfam" id="PF01476">
    <property type="entry name" value="LysM"/>
    <property type="match status" value="1"/>
</dbReference>
<proteinExistence type="predicted"/>
<dbReference type="InterPro" id="IPR018392">
    <property type="entry name" value="LysM"/>
</dbReference>
<name>A0A644X5Z4_9ZZZZ</name>
<dbReference type="SMART" id="SM00257">
    <property type="entry name" value="LysM"/>
    <property type="match status" value="1"/>
</dbReference>
<sequence length="331" mass="35538">MLRKIIFKDTETGSELVLPVTPEQYQAEHGHKAVSLDMYSVGQVNLPGDSVQMDETLECLLPAHDYPFLVPGAGTDPWEYIEQLEKWSDEGTVLRFIVSDTPVNAAVILDPIVYREKGGTNDITCTIPMRGYRELTAEETESVTGNAARAVETEPTRQSTYVVQSGDTLAGICRRFYGNSSLYVKLAAANGISNVNLISVGQVLTLPTLDGLTAVKAAASNTGKVSTASTASSSTVVYVKVALTFMGASSEYFGKGSISYADSAGRTGTTTVTSSVTVLVPKGSSVTVRWEALNGHSADYRFVNGNKVTNSNMVSFLNPISDNTIIIHWVK</sequence>
<evidence type="ECO:0000259" key="1">
    <source>
        <dbReference type="PROSITE" id="PS51782"/>
    </source>
</evidence>
<dbReference type="InterPro" id="IPR036779">
    <property type="entry name" value="LysM_dom_sf"/>
</dbReference>